<evidence type="ECO:0000313" key="1">
    <source>
        <dbReference type="EMBL" id="MCW7556457.1"/>
    </source>
</evidence>
<reference evidence="1 3" key="1">
    <citation type="submission" date="2022-10" db="EMBL/GenBank/DDBJ databases">
        <title>High-quality genome sequences of two octocoral-associated bacteria, Endozoicomonas euniceicola EF212 and Endozoicomonas gorgoniicola PS125.</title>
        <authorList>
            <person name="Chiou Y.-J."/>
            <person name="Chen Y.-H."/>
        </authorList>
    </citation>
    <scope>NUCLEOTIDE SEQUENCE [LARGE SCALE GENOMIC DNA]</scope>
    <source>
        <strain evidence="1 3">PS125</strain>
    </source>
</reference>
<dbReference type="Proteomes" id="UP001209854">
    <property type="component" value="Unassembled WGS sequence"/>
</dbReference>
<dbReference type="EMBL" id="JAPFCC010000001">
    <property type="protein sequence ID" value="MCW7556457.1"/>
    <property type="molecule type" value="Genomic_DNA"/>
</dbReference>
<dbReference type="InterPro" id="IPR018330">
    <property type="entry name" value="RecT_fam"/>
</dbReference>
<gene>
    <name evidence="1" type="ORF">NX722_28245</name>
    <name evidence="2" type="ORF">NX722_28570</name>
</gene>
<accession>A0ABT3N4A5</accession>
<dbReference type="RefSeq" id="WP_262566137.1">
    <property type="nucleotide sequence ID" value="NZ_CP103299.1"/>
</dbReference>
<protein>
    <submittedName>
        <fullName evidence="1">Recombinase RecT</fullName>
    </submittedName>
</protein>
<sequence length="305" mass="33877">MGNYQNNTARQPLQIEGTIEAMQSKFTQIAAAENLVKWAEESQFAIEVLYKNPFLQKCDPVSIQNAIINVASVGLTLNPAYGLAYLVPEYNKAASRTECQLRISFKGLMKVAVDSGAIAFVKAEIVCESDHFEYLGPCEKPVHRMNPFADRGQTTGVYCIAKTAAGDYLTDVMSKAEIDYIKSKAKTKAVWESWYGEMAKKAIIKRASKQWPSAGQSERFAEAVNVVNQQEGNELEGQFKVVQQEVTEPLSVQYYPGENFLSNFPKWQQAIQSGKTSPEALIAKIETRGVLTDQQKQQINAVGRA</sequence>
<proteinExistence type="predicted"/>
<dbReference type="EMBL" id="JAPFCC010000002">
    <property type="protein sequence ID" value="MCW7556522.1"/>
    <property type="molecule type" value="Genomic_DNA"/>
</dbReference>
<organism evidence="1 3">
    <name type="scientific">Endozoicomonas gorgoniicola</name>
    <dbReference type="NCBI Taxonomy" id="1234144"/>
    <lineage>
        <taxon>Bacteria</taxon>
        <taxon>Pseudomonadati</taxon>
        <taxon>Pseudomonadota</taxon>
        <taxon>Gammaproteobacteria</taxon>
        <taxon>Oceanospirillales</taxon>
        <taxon>Endozoicomonadaceae</taxon>
        <taxon>Endozoicomonas</taxon>
    </lineage>
</organism>
<evidence type="ECO:0000313" key="2">
    <source>
        <dbReference type="EMBL" id="MCW7556522.1"/>
    </source>
</evidence>
<evidence type="ECO:0000313" key="3">
    <source>
        <dbReference type="Proteomes" id="UP001209854"/>
    </source>
</evidence>
<dbReference type="Pfam" id="PF03837">
    <property type="entry name" value="RecT"/>
    <property type="match status" value="1"/>
</dbReference>
<name>A0ABT3N4A5_9GAMM</name>
<dbReference type="InterPro" id="IPR004590">
    <property type="entry name" value="ssDNA_annealing_RecT"/>
</dbReference>
<keyword evidence="3" id="KW-1185">Reference proteome</keyword>
<dbReference type="NCBIfam" id="TIGR00616">
    <property type="entry name" value="rect"/>
    <property type="match status" value="1"/>
</dbReference>
<comment type="caution">
    <text evidence="1">The sequence shown here is derived from an EMBL/GenBank/DDBJ whole genome shotgun (WGS) entry which is preliminary data.</text>
</comment>